<dbReference type="CDD" id="cd00037">
    <property type="entry name" value="CLECT"/>
    <property type="match status" value="1"/>
</dbReference>
<dbReference type="OrthoDB" id="500962at2"/>
<dbReference type="SMART" id="SM00034">
    <property type="entry name" value="CLECT"/>
    <property type="match status" value="1"/>
</dbReference>
<feature type="domain" description="C-type lectin" evidence="2">
    <location>
        <begin position="49"/>
        <end position="169"/>
    </location>
</feature>
<feature type="signal peptide" evidence="1">
    <location>
        <begin position="1"/>
        <end position="20"/>
    </location>
</feature>
<dbReference type="RefSeq" id="WP_120538752.1">
    <property type="nucleotide sequence ID" value="NZ_RAVZ01000004.1"/>
</dbReference>
<dbReference type="EMBL" id="RAVZ01000004">
    <property type="protein sequence ID" value="RKG93777.1"/>
    <property type="molecule type" value="Genomic_DNA"/>
</dbReference>
<comment type="caution">
    <text evidence="3">The sequence shown here is derived from an EMBL/GenBank/DDBJ whole genome shotgun (WGS) entry which is preliminary data.</text>
</comment>
<dbReference type="Proteomes" id="UP000268094">
    <property type="component" value="Unassembled WGS sequence"/>
</dbReference>
<dbReference type="SUPFAM" id="SSF56436">
    <property type="entry name" value="C-type lectin-like"/>
    <property type="match status" value="1"/>
</dbReference>
<evidence type="ECO:0000313" key="4">
    <source>
        <dbReference type="Proteomes" id="UP000268094"/>
    </source>
</evidence>
<gene>
    <name evidence="3" type="ORF">D7V88_01315</name>
</gene>
<keyword evidence="1" id="KW-0732">Signal</keyword>
<evidence type="ECO:0000256" key="1">
    <source>
        <dbReference type="SAM" id="SignalP"/>
    </source>
</evidence>
<dbReference type="Gene3D" id="2.60.120.380">
    <property type="match status" value="1"/>
</dbReference>
<evidence type="ECO:0000313" key="3">
    <source>
        <dbReference type="EMBL" id="RKG93777.1"/>
    </source>
</evidence>
<dbReference type="InterPro" id="IPR016186">
    <property type="entry name" value="C-type_lectin-like/link_sf"/>
</dbReference>
<organism evidence="3 4">
    <name type="scientific">Corallococcus terminator</name>
    <dbReference type="NCBI Taxonomy" id="2316733"/>
    <lineage>
        <taxon>Bacteria</taxon>
        <taxon>Pseudomonadati</taxon>
        <taxon>Myxococcota</taxon>
        <taxon>Myxococcia</taxon>
        <taxon>Myxococcales</taxon>
        <taxon>Cystobacterineae</taxon>
        <taxon>Myxococcaceae</taxon>
        <taxon>Corallococcus</taxon>
    </lineage>
</organism>
<feature type="chain" id="PRO_5017407877" description="C-type lectin domain-containing protein" evidence="1">
    <location>
        <begin position="21"/>
        <end position="282"/>
    </location>
</feature>
<dbReference type="AlphaFoldDB" id="A0A3A8JD61"/>
<dbReference type="InterPro" id="IPR050111">
    <property type="entry name" value="C-type_lectin/snaclec_domain"/>
</dbReference>
<sequence>MTLHPASWRPALLASLAAVALGGCGPEAPLPDEEPTKDALGVTSQSISSGGHDYLFVRTPKTWQQAQSLCSVNGYKLVTIDNATEEAFLAVHEAYAGLYNWWIGYNDIGTEGFFVWDGPTSSYTNWYPGEPTNNSNEDCVADRFSYGSSIRSELWNDAPCSMEFPFICERSPDLTANEGSFSFTATNTASATTGTTNHAVVLYAGQLVTVATCGVPGATGTGDTYLRINDSTGTQVAFSDDAGGACGSRSNFSFVVPSSGTYTIRAGCFGTTSCSGTVAYNH</sequence>
<dbReference type="PANTHER" id="PTHR22803">
    <property type="entry name" value="MANNOSE, PHOSPHOLIPASE, LECTIN RECEPTOR RELATED"/>
    <property type="match status" value="1"/>
</dbReference>
<proteinExistence type="predicted"/>
<name>A0A3A8JD61_9BACT</name>
<dbReference type="Pfam" id="PF00059">
    <property type="entry name" value="Lectin_C"/>
    <property type="match status" value="1"/>
</dbReference>
<dbReference type="InterPro" id="IPR016187">
    <property type="entry name" value="CTDL_fold"/>
</dbReference>
<keyword evidence="4" id="KW-1185">Reference proteome</keyword>
<evidence type="ECO:0000259" key="2">
    <source>
        <dbReference type="PROSITE" id="PS50041"/>
    </source>
</evidence>
<protein>
    <recommendedName>
        <fullName evidence="2">C-type lectin domain-containing protein</fullName>
    </recommendedName>
</protein>
<accession>A0A3A8JD61</accession>
<dbReference type="InterPro" id="IPR001304">
    <property type="entry name" value="C-type_lectin-like"/>
</dbReference>
<reference evidence="4" key="1">
    <citation type="submission" date="2018-09" db="EMBL/GenBank/DDBJ databases">
        <authorList>
            <person name="Livingstone P.G."/>
            <person name="Whitworth D.E."/>
        </authorList>
    </citation>
    <scope>NUCLEOTIDE SEQUENCE [LARGE SCALE GENOMIC DNA]</scope>
    <source>
        <strain evidence="4">CA054A</strain>
    </source>
</reference>
<dbReference type="PROSITE" id="PS50041">
    <property type="entry name" value="C_TYPE_LECTIN_2"/>
    <property type="match status" value="1"/>
</dbReference>
<dbReference type="Gene3D" id="3.10.100.10">
    <property type="entry name" value="Mannose-Binding Protein A, subunit A"/>
    <property type="match status" value="1"/>
</dbReference>